<name>A0A8H6R4P1_9EURO</name>
<dbReference type="Gene3D" id="1.20.58.340">
    <property type="entry name" value="Magnesium transport protein CorA, transmembrane region"/>
    <property type="match status" value="1"/>
</dbReference>
<dbReference type="Proteomes" id="UP000641853">
    <property type="component" value="Unassembled WGS sequence"/>
</dbReference>
<feature type="transmembrane region" description="Helical" evidence="2">
    <location>
        <begin position="431"/>
        <end position="453"/>
    </location>
</feature>
<proteinExistence type="predicted"/>
<reference evidence="4" key="1">
    <citation type="submission" date="2020-06" db="EMBL/GenBank/DDBJ databases">
        <title>Draft genome sequences of strains closely related to Aspergillus parafelis and Aspergillus hiratsukae.</title>
        <authorList>
            <person name="Dos Santos R.A.C."/>
            <person name="Rivero-Menendez O."/>
            <person name="Steenwyk J.L."/>
            <person name="Mead M.E."/>
            <person name="Goldman G.H."/>
            <person name="Alastruey-Izquierdo A."/>
            <person name="Rokas A."/>
        </authorList>
    </citation>
    <scope>NUCLEOTIDE SEQUENCE</scope>
    <source>
        <strain evidence="4">CNM-CM7691</strain>
    </source>
</reference>
<keyword evidence="2" id="KW-0472">Membrane</keyword>
<evidence type="ECO:0000256" key="2">
    <source>
        <dbReference type="SAM" id="Phobius"/>
    </source>
</evidence>
<accession>A0A8H6R4P1</accession>
<keyword evidence="2" id="KW-0812">Transmembrane</keyword>
<evidence type="ECO:0000256" key="1">
    <source>
        <dbReference type="SAM" id="MobiDB-lite"/>
    </source>
</evidence>
<comment type="caution">
    <text evidence="4">The sequence shown here is derived from an EMBL/GenBank/DDBJ whole genome shotgun (WGS) entry which is preliminary data.</text>
</comment>
<evidence type="ECO:0000259" key="3">
    <source>
        <dbReference type="Pfam" id="PF26616"/>
    </source>
</evidence>
<feature type="region of interest" description="Disordered" evidence="1">
    <location>
        <begin position="510"/>
        <end position="541"/>
    </location>
</feature>
<dbReference type="InterPro" id="IPR058257">
    <property type="entry name" value="CorA-like_dom"/>
</dbReference>
<dbReference type="EMBL" id="JACBAG010001614">
    <property type="protein sequence ID" value="KAF7184538.1"/>
    <property type="molecule type" value="Genomic_DNA"/>
</dbReference>
<feature type="domain" description="CorA-like transporter" evidence="3">
    <location>
        <begin position="33"/>
        <end position="284"/>
    </location>
</feature>
<feature type="transmembrane region" description="Helical" evidence="2">
    <location>
        <begin position="473"/>
        <end position="493"/>
    </location>
</feature>
<gene>
    <name evidence="4" type="ORF">CNMCM7691_005660</name>
</gene>
<dbReference type="AlphaFoldDB" id="A0A8H6R4P1"/>
<dbReference type="Pfam" id="PF26616">
    <property type="entry name" value="CorA-like"/>
    <property type="match status" value="1"/>
</dbReference>
<evidence type="ECO:0000313" key="4">
    <source>
        <dbReference type="EMBL" id="KAF7184538.1"/>
    </source>
</evidence>
<sequence>MSRTQSKGQTGCDIIAPDTSSMAHLSNRYQVDQYLMDKVQSKRDRLFKAHNNRPQLELTLIFKSRDTNGRWSVQLESPVKLNGLSELRQVEETDNNDASGCIQIYTVRHLRSWTTLDISYETIEHLLAVHNVFDHFWRCILTFGIKFQENEYDFPPFRANNEQNSQSRVDELAYVIRRVEPNNSPTDKGVCPWSIRQTGVYHKMVYPNRYRQNSIRSTSVFILIAPSHAAEESVAQRLPEKASQDDTFGQDFLIHECIVRDSLKGWMDYQAWLEAESKQIANRVLVLDILPRGNNEEPRSIYISAEDRQRLKQLDDYITDMLVILQTMVDSISRIGKACRRHCRTSCNGTGSCLCSHKIEEFEEYAAEAQTSLNRAKVLRERVQSTEQLCLHLSDLLAYEEAAALTQLAYASRIESEEMVKLAAHSARDAAAVKVLTIIGLVYLPTTIVSNFFSTQFVHLSDEGNLQISHQVWILAVVSAPLTVLTVITWWLCDRYQVIEAVLGRKAEESSLENGGRQGRPAEGRHARLSSVSLDTLARPR</sequence>
<organism evidence="4 5">
    <name type="scientific">Aspergillus felis</name>
    <dbReference type="NCBI Taxonomy" id="1287682"/>
    <lineage>
        <taxon>Eukaryota</taxon>
        <taxon>Fungi</taxon>
        <taxon>Dikarya</taxon>
        <taxon>Ascomycota</taxon>
        <taxon>Pezizomycotina</taxon>
        <taxon>Eurotiomycetes</taxon>
        <taxon>Eurotiomycetidae</taxon>
        <taxon>Eurotiales</taxon>
        <taxon>Aspergillaceae</taxon>
        <taxon>Aspergillus</taxon>
        <taxon>Aspergillus subgen. Fumigati</taxon>
    </lineage>
</organism>
<protein>
    <recommendedName>
        <fullName evidence="3">CorA-like transporter domain-containing protein</fullName>
    </recommendedName>
</protein>
<keyword evidence="2" id="KW-1133">Transmembrane helix</keyword>
<evidence type="ECO:0000313" key="5">
    <source>
        <dbReference type="Proteomes" id="UP000641853"/>
    </source>
</evidence>
<keyword evidence="5" id="KW-1185">Reference proteome</keyword>